<keyword evidence="2" id="KW-0285">Flavoprotein</keyword>
<dbReference type="SUPFAM" id="SSF50475">
    <property type="entry name" value="FMN-binding split barrel"/>
    <property type="match status" value="1"/>
</dbReference>
<feature type="binding site" evidence="6">
    <location>
        <position position="92"/>
    </location>
    <ligand>
        <name>FMN</name>
        <dbReference type="ChEBI" id="CHEBI:58210"/>
    </ligand>
</feature>
<dbReference type="AlphaFoldDB" id="A0A2W5MTZ5"/>
<feature type="binding site" evidence="6">
    <location>
        <begin position="127"/>
        <end position="128"/>
    </location>
    <ligand>
        <name>FMN</name>
        <dbReference type="ChEBI" id="CHEBI:58210"/>
    </ligand>
</feature>
<gene>
    <name evidence="9" type="primary">pdxH</name>
    <name evidence="9" type="ORF">DI551_11325</name>
</gene>
<dbReference type="PANTHER" id="PTHR10851">
    <property type="entry name" value="PYRIDOXINE-5-PHOSPHATE OXIDASE"/>
    <property type="match status" value="1"/>
</dbReference>
<dbReference type="InterPro" id="IPR000659">
    <property type="entry name" value="Pyridox_Oxase"/>
</dbReference>
<dbReference type="UniPathway" id="UPA01068">
    <property type="reaction ID" value="UER00304"/>
</dbReference>
<evidence type="ECO:0000256" key="2">
    <source>
        <dbReference type="ARBA" id="ARBA00022630"/>
    </source>
</evidence>
<feature type="binding site" evidence="6">
    <location>
        <position position="69"/>
    </location>
    <ligand>
        <name>FMN</name>
        <dbReference type="ChEBI" id="CHEBI:58210"/>
    </ligand>
</feature>
<dbReference type="HAMAP" id="MF_01629">
    <property type="entry name" value="PdxH"/>
    <property type="match status" value="1"/>
</dbReference>
<feature type="binding site" evidence="6">
    <location>
        <begin position="63"/>
        <end position="64"/>
    </location>
    <ligand>
        <name>FMN</name>
        <dbReference type="ChEBI" id="CHEBI:58210"/>
    </ligand>
</feature>
<sequence length="200" mass="23569">MKMKSAELPTNPYDMFKSWLEEAKSSEVNDPNAMCLATADSHGRPSNRMVLLNGLDERGFVFYTNDESRKGRDIEQNPYAALCFHWKSLRRQVRIEGRIEHVTDFESDAYYNSRPRQSRIGAWASQQSRALPEFAELQDAVAFYENKFKDAETIPRPPYWKGFRVLPDKIEFWIDGEFRLHRRHVYIPAKDGWETHMIYP</sequence>
<feature type="domain" description="Pyridoxine 5'-phosphate oxidase dimerisation C-terminal" evidence="8">
    <location>
        <begin position="160"/>
        <end position="200"/>
    </location>
</feature>
<dbReference type="InterPro" id="IPR019576">
    <property type="entry name" value="Pyridoxamine_oxidase_dimer_C"/>
</dbReference>
<evidence type="ECO:0000256" key="5">
    <source>
        <dbReference type="NCBIfam" id="TIGR00558"/>
    </source>
</evidence>
<feature type="binding site" evidence="6">
    <location>
        <position position="183"/>
    </location>
    <ligand>
        <name>FMN</name>
        <dbReference type="ChEBI" id="CHEBI:58210"/>
    </ligand>
</feature>
<reference evidence="9 10" key="1">
    <citation type="submission" date="2017-08" db="EMBL/GenBank/DDBJ databases">
        <title>Infants hospitalized years apart are colonized by the same room-sourced microbial strains.</title>
        <authorList>
            <person name="Brooks B."/>
            <person name="Olm M.R."/>
            <person name="Firek B.A."/>
            <person name="Baker R."/>
            <person name="Thomas B.C."/>
            <person name="Morowitz M.J."/>
            <person name="Banfield J.F."/>
        </authorList>
    </citation>
    <scope>NUCLEOTIDE SEQUENCE [LARGE SCALE GENOMIC DNA]</scope>
    <source>
        <strain evidence="9">S2_005_002_R2_29</strain>
    </source>
</reference>
<dbReference type="PANTHER" id="PTHR10851:SF0">
    <property type="entry name" value="PYRIDOXINE-5'-PHOSPHATE OXIDASE"/>
    <property type="match status" value="1"/>
</dbReference>
<dbReference type="Pfam" id="PF01243">
    <property type="entry name" value="PNPOx_N"/>
    <property type="match status" value="1"/>
</dbReference>
<evidence type="ECO:0000256" key="6">
    <source>
        <dbReference type="PIRSR" id="PIRSR000190-2"/>
    </source>
</evidence>
<evidence type="ECO:0000256" key="4">
    <source>
        <dbReference type="ARBA" id="ARBA00023002"/>
    </source>
</evidence>
<comment type="caution">
    <text evidence="9">The sequence shown here is derived from an EMBL/GenBank/DDBJ whole genome shotgun (WGS) entry which is preliminary data.</text>
</comment>
<evidence type="ECO:0000313" key="9">
    <source>
        <dbReference type="EMBL" id="PZQ43848.1"/>
    </source>
</evidence>
<dbReference type="Proteomes" id="UP000249417">
    <property type="component" value="Unassembled WGS sequence"/>
</dbReference>
<feature type="domain" description="Pyridoxamine 5'-phosphate oxidase N-terminal" evidence="7">
    <location>
        <begin position="22"/>
        <end position="141"/>
    </location>
</feature>
<dbReference type="InterPro" id="IPR011576">
    <property type="entry name" value="Pyridox_Oxase_N"/>
</dbReference>
<dbReference type="GO" id="GO:0008615">
    <property type="term" value="P:pyridoxine biosynthetic process"/>
    <property type="evidence" value="ECO:0007669"/>
    <property type="project" value="UniProtKB-UniRule"/>
</dbReference>
<dbReference type="EMBL" id="QFQB01000126">
    <property type="protein sequence ID" value="PZQ43848.1"/>
    <property type="molecule type" value="Genomic_DNA"/>
</dbReference>
<dbReference type="NCBIfam" id="NF004231">
    <property type="entry name" value="PRK05679.1"/>
    <property type="match status" value="1"/>
</dbReference>
<dbReference type="NCBIfam" id="TIGR00558">
    <property type="entry name" value="pdxH"/>
    <property type="match status" value="1"/>
</dbReference>
<comment type="cofactor">
    <cofactor evidence="6">
        <name>FMN</name>
        <dbReference type="ChEBI" id="CHEBI:58210"/>
    </cofactor>
    <text evidence="6">Binds 1 FMN per subunit.</text>
</comment>
<comment type="similarity">
    <text evidence="1">Belongs to the pyridoxamine 5'-phosphate oxidase family.</text>
</comment>
<dbReference type="Gene3D" id="2.30.110.10">
    <property type="entry name" value="Electron Transport, Fmn-binding Protein, Chain A"/>
    <property type="match status" value="1"/>
</dbReference>
<keyword evidence="4" id="KW-0560">Oxidoreductase</keyword>
<feature type="binding site" evidence="6">
    <location>
        <position position="173"/>
    </location>
    <ligand>
        <name>FMN</name>
        <dbReference type="ChEBI" id="CHEBI:58210"/>
    </ligand>
</feature>
<evidence type="ECO:0000259" key="8">
    <source>
        <dbReference type="Pfam" id="PF10590"/>
    </source>
</evidence>
<dbReference type="PIRSF" id="PIRSF000190">
    <property type="entry name" value="Pyd_amn-ph_oxd"/>
    <property type="match status" value="1"/>
</dbReference>
<proteinExistence type="inferred from homology"/>
<dbReference type="InterPro" id="IPR012349">
    <property type="entry name" value="Split_barrel_FMN-bd"/>
</dbReference>
<keyword evidence="3 6" id="KW-0288">FMN</keyword>
<feature type="binding site" evidence="6">
    <location>
        <position position="70"/>
    </location>
    <ligand>
        <name>FMN</name>
        <dbReference type="ChEBI" id="CHEBI:58210"/>
    </ligand>
</feature>
<name>A0A2W5MTZ5_9BACT</name>
<evidence type="ECO:0000259" key="7">
    <source>
        <dbReference type="Pfam" id="PF01243"/>
    </source>
</evidence>
<organism evidence="9 10">
    <name type="scientific">Micavibrio aeruginosavorus</name>
    <dbReference type="NCBI Taxonomy" id="349221"/>
    <lineage>
        <taxon>Bacteria</taxon>
        <taxon>Pseudomonadati</taxon>
        <taxon>Bdellovibrionota</taxon>
        <taxon>Bdellovibrionia</taxon>
        <taxon>Bdellovibrionales</taxon>
        <taxon>Pseudobdellovibrionaceae</taxon>
        <taxon>Micavibrio</taxon>
    </lineage>
</organism>
<dbReference type="EC" id="1.4.3.5" evidence="5"/>
<evidence type="ECO:0000256" key="1">
    <source>
        <dbReference type="ARBA" id="ARBA00007301"/>
    </source>
</evidence>
<protein>
    <recommendedName>
        <fullName evidence="5">Pyridoxamine 5'-phosphate oxidase</fullName>
        <ecNumber evidence="5">1.4.3.5</ecNumber>
    </recommendedName>
</protein>
<dbReference type="GO" id="GO:0010181">
    <property type="term" value="F:FMN binding"/>
    <property type="evidence" value="ECO:0007669"/>
    <property type="project" value="UniProtKB-UniRule"/>
</dbReference>
<accession>A0A2W5MTZ5</accession>
<evidence type="ECO:0000313" key="10">
    <source>
        <dbReference type="Proteomes" id="UP000249417"/>
    </source>
</evidence>
<dbReference type="Pfam" id="PF10590">
    <property type="entry name" value="PNP_phzG_C"/>
    <property type="match status" value="1"/>
</dbReference>
<evidence type="ECO:0000256" key="3">
    <source>
        <dbReference type="ARBA" id="ARBA00022643"/>
    </source>
</evidence>
<dbReference type="GO" id="GO:0004733">
    <property type="term" value="F:pyridoxamine phosphate oxidase activity"/>
    <property type="evidence" value="ECO:0007669"/>
    <property type="project" value="UniProtKB-UniRule"/>
</dbReference>